<dbReference type="PROSITE" id="PS50888">
    <property type="entry name" value="BHLH"/>
    <property type="match status" value="1"/>
</dbReference>
<dbReference type="InterPro" id="IPR054502">
    <property type="entry name" value="bHLH-TF_ACT-like_plant"/>
</dbReference>
<dbReference type="Gramene" id="EFJ29742">
    <property type="protein sequence ID" value="EFJ29742"/>
    <property type="gene ID" value="SELMODRAFT_91237"/>
</dbReference>
<evidence type="ECO:0000256" key="7">
    <source>
        <dbReference type="SAM" id="MobiDB-lite"/>
    </source>
</evidence>
<evidence type="ECO:0000256" key="1">
    <source>
        <dbReference type="ARBA" id="ARBA00004123"/>
    </source>
</evidence>
<dbReference type="Pfam" id="PF22754">
    <property type="entry name" value="bHLH-TF_ACT-like_plant"/>
    <property type="match status" value="1"/>
</dbReference>
<keyword evidence="4" id="KW-0238">DNA-binding</keyword>
<feature type="domain" description="BHLH" evidence="8">
    <location>
        <begin position="19"/>
        <end position="68"/>
    </location>
</feature>
<dbReference type="Pfam" id="PF00010">
    <property type="entry name" value="HLH"/>
    <property type="match status" value="1"/>
</dbReference>
<keyword evidence="2" id="KW-0217">Developmental protein</keyword>
<evidence type="ECO:0000313" key="9">
    <source>
        <dbReference type="EMBL" id="EFJ29742.1"/>
    </source>
</evidence>
<keyword evidence="3" id="KW-0805">Transcription regulation</keyword>
<dbReference type="HOGENOM" id="CLU_035660_2_1_1"/>
<dbReference type="InParanoid" id="D8REY2"/>
<keyword evidence="10" id="KW-1185">Reference proteome</keyword>
<evidence type="ECO:0000256" key="6">
    <source>
        <dbReference type="ARBA" id="ARBA00023242"/>
    </source>
</evidence>
<dbReference type="eggNOG" id="ENOG502QQ2A">
    <property type="taxonomic scope" value="Eukaryota"/>
</dbReference>
<dbReference type="EMBL" id="GL377577">
    <property type="protein sequence ID" value="EFJ29742.1"/>
    <property type="molecule type" value="Genomic_DNA"/>
</dbReference>
<reference evidence="9 10" key="1">
    <citation type="journal article" date="2011" name="Science">
        <title>The Selaginella genome identifies genetic changes associated with the evolution of vascular plants.</title>
        <authorList>
            <person name="Banks J.A."/>
            <person name="Nishiyama T."/>
            <person name="Hasebe M."/>
            <person name="Bowman J.L."/>
            <person name="Gribskov M."/>
            <person name="dePamphilis C."/>
            <person name="Albert V.A."/>
            <person name="Aono N."/>
            <person name="Aoyama T."/>
            <person name="Ambrose B.A."/>
            <person name="Ashton N.W."/>
            <person name="Axtell M.J."/>
            <person name="Barker E."/>
            <person name="Barker M.S."/>
            <person name="Bennetzen J.L."/>
            <person name="Bonawitz N.D."/>
            <person name="Chapple C."/>
            <person name="Cheng C."/>
            <person name="Correa L.G."/>
            <person name="Dacre M."/>
            <person name="DeBarry J."/>
            <person name="Dreyer I."/>
            <person name="Elias M."/>
            <person name="Engstrom E.M."/>
            <person name="Estelle M."/>
            <person name="Feng L."/>
            <person name="Finet C."/>
            <person name="Floyd S.K."/>
            <person name="Frommer W.B."/>
            <person name="Fujita T."/>
            <person name="Gramzow L."/>
            <person name="Gutensohn M."/>
            <person name="Harholt J."/>
            <person name="Hattori M."/>
            <person name="Heyl A."/>
            <person name="Hirai T."/>
            <person name="Hiwatashi Y."/>
            <person name="Ishikawa M."/>
            <person name="Iwata M."/>
            <person name="Karol K.G."/>
            <person name="Koehler B."/>
            <person name="Kolukisaoglu U."/>
            <person name="Kubo M."/>
            <person name="Kurata T."/>
            <person name="Lalonde S."/>
            <person name="Li K."/>
            <person name="Li Y."/>
            <person name="Litt A."/>
            <person name="Lyons E."/>
            <person name="Manning G."/>
            <person name="Maruyama T."/>
            <person name="Michael T.P."/>
            <person name="Mikami K."/>
            <person name="Miyazaki S."/>
            <person name="Morinaga S."/>
            <person name="Murata T."/>
            <person name="Mueller-Roeber B."/>
            <person name="Nelson D.R."/>
            <person name="Obara M."/>
            <person name="Oguri Y."/>
            <person name="Olmstead R.G."/>
            <person name="Onodera N."/>
            <person name="Petersen B.L."/>
            <person name="Pils B."/>
            <person name="Prigge M."/>
            <person name="Rensing S.A."/>
            <person name="Riano-Pachon D.M."/>
            <person name="Roberts A.W."/>
            <person name="Sato Y."/>
            <person name="Scheller H.V."/>
            <person name="Schulz B."/>
            <person name="Schulz C."/>
            <person name="Shakirov E.V."/>
            <person name="Shibagaki N."/>
            <person name="Shinohara N."/>
            <person name="Shippen D.E."/>
            <person name="Soerensen I."/>
            <person name="Sotooka R."/>
            <person name="Sugimoto N."/>
            <person name="Sugita M."/>
            <person name="Sumikawa N."/>
            <person name="Tanurdzic M."/>
            <person name="Theissen G."/>
            <person name="Ulvskov P."/>
            <person name="Wakazuki S."/>
            <person name="Weng J.K."/>
            <person name="Willats W.W."/>
            <person name="Wipf D."/>
            <person name="Wolf P.G."/>
            <person name="Yang L."/>
            <person name="Zimmer A.D."/>
            <person name="Zhu Q."/>
            <person name="Mitros T."/>
            <person name="Hellsten U."/>
            <person name="Loque D."/>
            <person name="Otillar R."/>
            <person name="Salamov A."/>
            <person name="Schmutz J."/>
            <person name="Shapiro H."/>
            <person name="Lindquist E."/>
            <person name="Lucas S."/>
            <person name="Rokhsar D."/>
            <person name="Grigoriev I.V."/>
        </authorList>
    </citation>
    <scope>NUCLEOTIDE SEQUENCE [LARGE SCALE GENOMIC DNA]</scope>
</reference>
<dbReference type="OMA" id="DLHIELM"/>
<dbReference type="FunCoup" id="D8REY2">
    <property type="interactions" value="127"/>
</dbReference>
<evidence type="ECO:0000256" key="4">
    <source>
        <dbReference type="ARBA" id="ARBA00023125"/>
    </source>
</evidence>
<dbReference type="InterPro" id="IPR051358">
    <property type="entry name" value="TF_AMS/ICE1/BHLH6-like"/>
</dbReference>
<gene>
    <name evidence="9" type="ORF">SELMODRAFT_91237</name>
</gene>
<dbReference type="SUPFAM" id="SSF47459">
    <property type="entry name" value="HLH, helix-loop-helix DNA-binding domain"/>
    <property type="match status" value="1"/>
</dbReference>
<dbReference type="Gene3D" id="4.10.280.10">
    <property type="entry name" value="Helix-loop-helix DNA-binding domain"/>
    <property type="match status" value="1"/>
</dbReference>
<dbReference type="GO" id="GO:0005634">
    <property type="term" value="C:nucleus"/>
    <property type="evidence" value="ECO:0000318"/>
    <property type="project" value="GO_Central"/>
</dbReference>
<dbReference type="GO" id="GO:0043565">
    <property type="term" value="F:sequence-specific DNA binding"/>
    <property type="evidence" value="ECO:0000318"/>
    <property type="project" value="GO_Central"/>
</dbReference>
<dbReference type="InterPro" id="IPR036638">
    <property type="entry name" value="HLH_DNA-bd_sf"/>
</dbReference>
<dbReference type="OrthoDB" id="551431at2759"/>
<evidence type="ECO:0000256" key="5">
    <source>
        <dbReference type="ARBA" id="ARBA00023163"/>
    </source>
</evidence>
<accession>D8REY2</accession>
<dbReference type="GO" id="GO:0046983">
    <property type="term" value="F:protein dimerization activity"/>
    <property type="evidence" value="ECO:0007669"/>
    <property type="project" value="InterPro"/>
</dbReference>
<comment type="subcellular location">
    <subcellularLocation>
        <location evidence="1">Nucleus</location>
    </subcellularLocation>
</comment>
<dbReference type="GO" id="GO:0003700">
    <property type="term" value="F:DNA-binding transcription factor activity"/>
    <property type="evidence" value="ECO:0000318"/>
    <property type="project" value="GO_Central"/>
</dbReference>
<dbReference type="CDD" id="cd04873">
    <property type="entry name" value="ACT_UUR-ACR-like"/>
    <property type="match status" value="1"/>
</dbReference>
<keyword evidence="6" id="KW-0539">Nucleus</keyword>
<dbReference type="InterPro" id="IPR011598">
    <property type="entry name" value="bHLH_dom"/>
</dbReference>
<name>D8REY2_SELML</name>
<evidence type="ECO:0000256" key="3">
    <source>
        <dbReference type="ARBA" id="ARBA00023015"/>
    </source>
</evidence>
<evidence type="ECO:0000313" key="10">
    <source>
        <dbReference type="Proteomes" id="UP000001514"/>
    </source>
</evidence>
<dbReference type="GO" id="GO:0006355">
    <property type="term" value="P:regulation of DNA-templated transcription"/>
    <property type="evidence" value="ECO:0000318"/>
    <property type="project" value="GO_Central"/>
</dbReference>
<proteinExistence type="predicted"/>
<organism evidence="10">
    <name type="scientific">Selaginella moellendorffii</name>
    <name type="common">Spikemoss</name>
    <dbReference type="NCBI Taxonomy" id="88036"/>
    <lineage>
        <taxon>Eukaryota</taxon>
        <taxon>Viridiplantae</taxon>
        <taxon>Streptophyta</taxon>
        <taxon>Embryophyta</taxon>
        <taxon>Tracheophyta</taxon>
        <taxon>Lycopodiopsida</taxon>
        <taxon>Selaginellales</taxon>
        <taxon>Selaginellaceae</taxon>
        <taxon>Selaginella</taxon>
    </lineage>
</organism>
<dbReference type="FunFam" id="4.10.280.10:FF:000066">
    <property type="entry name" value="BHLH transcription factor"/>
    <property type="match status" value="1"/>
</dbReference>
<dbReference type="CDD" id="cd11443">
    <property type="entry name" value="bHLH_AtAMS_like"/>
    <property type="match status" value="1"/>
</dbReference>
<sequence length="218" mass="23603">MGGHQAADKGPSGRGNRKGLPAKNLMAERRRRKKLNDRLYMLRSVVPKITKMDRASILGDAIEYLKELLQRINELHSELEGPADGGSMGIPPQQQSGALLSPQSFAPCVKEECPASSISPLPLLPGPPTDLQPAKVEVRTRDGKGINIHMFCARTPGLLLSTMRALDDLGLDVQQAVISCFNGFVLDVFRAEQCSDAEIAPEEIKAVLLQTAGCHEAL</sequence>
<protein>
    <recommendedName>
        <fullName evidence="8">BHLH domain-containing protein</fullName>
    </recommendedName>
</protein>
<dbReference type="KEGG" id="smo:SELMODRAFT_91237"/>
<feature type="region of interest" description="Disordered" evidence="7">
    <location>
        <begin position="1"/>
        <end position="30"/>
    </location>
</feature>
<keyword evidence="5" id="KW-0804">Transcription</keyword>
<dbReference type="SMART" id="SM00353">
    <property type="entry name" value="HLH"/>
    <property type="match status" value="1"/>
</dbReference>
<dbReference type="STRING" id="88036.D8REY2"/>
<dbReference type="PANTHER" id="PTHR31945">
    <property type="entry name" value="TRANSCRIPTION FACTOR SCREAM2-RELATED"/>
    <property type="match status" value="1"/>
</dbReference>
<evidence type="ECO:0000256" key="2">
    <source>
        <dbReference type="ARBA" id="ARBA00022473"/>
    </source>
</evidence>
<dbReference type="Proteomes" id="UP000001514">
    <property type="component" value="Unassembled WGS sequence"/>
</dbReference>
<dbReference type="AlphaFoldDB" id="D8REY2"/>
<evidence type="ECO:0000259" key="8">
    <source>
        <dbReference type="PROSITE" id="PS50888"/>
    </source>
</evidence>
<dbReference type="PANTHER" id="PTHR31945:SF129">
    <property type="entry name" value="TRANSCRIPTION FACTOR SCREAM2"/>
    <property type="match status" value="1"/>
</dbReference>